<dbReference type="EMBL" id="CP000598">
    <property type="protein sequence ID" value="ABP00615.1"/>
    <property type="molecule type" value="Genomic_DNA"/>
</dbReference>
<dbReference type="Proteomes" id="UP000001568">
    <property type="component" value="Chromosome 18"/>
</dbReference>
<dbReference type="AlphaFoldDB" id="A4SA81"/>
<evidence type="ECO:0000313" key="1">
    <source>
        <dbReference type="EMBL" id="ABP00615.1"/>
    </source>
</evidence>
<organism evidence="1 2">
    <name type="scientific">Ostreococcus lucimarinus (strain CCE9901)</name>
    <dbReference type="NCBI Taxonomy" id="436017"/>
    <lineage>
        <taxon>Eukaryota</taxon>
        <taxon>Viridiplantae</taxon>
        <taxon>Chlorophyta</taxon>
        <taxon>Mamiellophyceae</taxon>
        <taxon>Mamiellales</taxon>
        <taxon>Bathycoccaceae</taxon>
        <taxon>Ostreococcus</taxon>
    </lineage>
</organism>
<sequence length="336" mass="37493">LKDSGRSDDAQINALYAIANEMAHAVNMISIQGVAEGPGVEERVKHTQDFLQQLLSDVDIKLEIEEKQNAEALRVVLRVHAYGRAMKIIEDHMLEYARAEQVEELAVLGQESAALLEEQNLLSMGFGVKELNMSILAIDAEHFTVHLEKATSLDEVGSAVAILNAVNSIAVRHLEWRDASVATFSHLETEESIGIEVKINRDVLYSAAMLLKDHESQLNQELARRAREWKLLFKNFGKVKFNQTLEEMVQVELTSPEGADADLTRRAKKFVDWCVESSQQLSRGEFNQRLPGITETAYISLKSLAQKSASSLVKIAQKTAASRRSKTKTSIFGFAR</sequence>
<protein>
    <submittedName>
        <fullName evidence="1">Uncharacterized protein</fullName>
    </submittedName>
</protein>
<gene>
    <name evidence="1" type="ORF">OSTLU_93991</name>
</gene>
<accession>A4SA81</accession>
<name>A4SA81_OSTLU</name>
<dbReference type="KEGG" id="olu:OSTLU_93991"/>
<proteinExistence type="predicted"/>
<dbReference type="RefSeq" id="XP_001422298.1">
    <property type="nucleotide sequence ID" value="XM_001422261.1"/>
</dbReference>
<keyword evidence="2" id="KW-1185">Reference proteome</keyword>
<feature type="non-terminal residue" evidence="1">
    <location>
        <position position="1"/>
    </location>
</feature>
<evidence type="ECO:0000313" key="2">
    <source>
        <dbReference type="Proteomes" id="UP000001568"/>
    </source>
</evidence>
<reference evidence="1 2" key="1">
    <citation type="journal article" date="2007" name="Proc. Natl. Acad. Sci. U.S.A.">
        <title>The tiny eukaryote Ostreococcus provides genomic insights into the paradox of plankton speciation.</title>
        <authorList>
            <person name="Palenik B."/>
            <person name="Grimwood J."/>
            <person name="Aerts A."/>
            <person name="Rouze P."/>
            <person name="Salamov A."/>
            <person name="Putnam N."/>
            <person name="Dupont C."/>
            <person name="Jorgensen R."/>
            <person name="Derelle E."/>
            <person name="Rombauts S."/>
            <person name="Zhou K."/>
            <person name="Otillar R."/>
            <person name="Merchant S.S."/>
            <person name="Podell S."/>
            <person name="Gaasterland T."/>
            <person name="Napoli C."/>
            <person name="Gendler K."/>
            <person name="Manuell A."/>
            <person name="Tai V."/>
            <person name="Vallon O."/>
            <person name="Piganeau G."/>
            <person name="Jancek S."/>
            <person name="Heijde M."/>
            <person name="Jabbari K."/>
            <person name="Bowler C."/>
            <person name="Lohr M."/>
            <person name="Robbens S."/>
            <person name="Werner G."/>
            <person name="Dubchak I."/>
            <person name="Pazour G.J."/>
            <person name="Ren Q."/>
            <person name="Paulsen I."/>
            <person name="Delwiche C."/>
            <person name="Schmutz J."/>
            <person name="Rokhsar D."/>
            <person name="Van de Peer Y."/>
            <person name="Moreau H."/>
            <person name="Grigoriev I.V."/>
        </authorList>
    </citation>
    <scope>NUCLEOTIDE SEQUENCE [LARGE SCALE GENOMIC DNA]</scope>
    <source>
        <strain evidence="1 2">CCE9901</strain>
    </source>
</reference>
<dbReference type="HOGENOM" id="CLU_827397_0_0_1"/>
<dbReference type="GeneID" id="5006350"/>